<proteinExistence type="inferred from homology"/>
<dbReference type="Gene3D" id="1.20.120.350">
    <property type="entry name" value="Voltage-gated potassium channels. Chain C"/>
    <property type="match status" value="1"/>
</dbReference>
<dbReference type="GO" id="GO:0008331">
    <property type="term" value="F:high voltage-gated calcium channel activity"/>
    <property type="evidence" value="ECO:0007669"/>
    <property type="project" value="TreeGrafter"/>
</dbReference>
<keyword evidence="10" id="KW-0406">Ion transport</keyword>
<evidence type="ECO:0000256" key="5">
    <source>
        <dbReference type="ARBA" id="ARBA00022673"/>
    </source>
</evidence>
<keyword evidence="4" id="KW-0109">Calcium transport</keyword>
<evidence type="ECO:0000256" key="12">
    <source>
        <dbReference type="ARBA" id="ARBA00023180"/>
    </source>
</evidence>
<evidence type="ECO:0000256" key="8">
    <source>
        <dbReference type="ARBA" id="ARBA00022882"/>
    </source>
</evidence>
<evidence type="ECO:0000259" key="17">
    <source>
        <dbReference type="Pfam" id="PF00520"/>
    </source>
</evidence>
<evidence type="ECO:0000256" key="4">
    <source>
        <dbReference type="ARBA" id="ARBA00022568"/>
    </source>
</evidence>
<keyword evidence="3" id="KW-1003">Cell membrane</keyword>
<dbReference type="InterPro" id="IPR005821">
    <property type="entry name" value="Ion_trans_dom"/>
</dbReference>
<dbReference type="Proteomes" id="UP000749646">
    <property type="component" value="Unassembled WGS sequence"/>
</dbReference>
<keyword evidence="8" id="KW-0851">Voltage-gated channel</keyword>
<dbReference type="GO" id="GO:0005891">
    <property type="term" value="C:voltage-gated calcium channel complex"/>
    <property type="evidence" value="ECO:0007669"/>
    <property type="project" value="TreeGrafter"/>
</dbReference>
<dbReference type="OrthoDB" id="2279747at2759"/>
<dbReference type="InterPro" id="IPR050599">
    <property type="entry name" value="VDCC_alpha-1_subunit"/>
</dbReference>
<sequence>VSYFIFLGLYSVEIVVKITGYGFHKWRLSRWNLYDLAITALALITLIPRFMGHQLWTLRLEKFLLITISFRLAQRIDSLQVLFQALVIALGSILNITAVFMVVLIVYAIMLRELFGMTRLGPSTTGIANFESFGNTVLMLIRMTTGENWDNVMHDMMVEPPNCTPSRTSYLDGDCGSRPWAYIMFLSFYIVCTYIVLNMFIAVIISNFSFAYQQDSLTTLITREDLRNFKTTWAKFDPR</sequence>
<dbReference type="EMBL" id="JAAAHW010002260">
    <property type="protein sequence ID" value="KAF9992298.1"/>
    <property type="molecule type" value="Genomic_DNA"/>
</dbReference>
<dbReference type="PANTHER" id="PTHR45628:SF7">
    <property type="entry name" value="VOLTAGE-DEPENDENT CALCIUM CHANNEL TYPE A SUBUNIT ALPHA-1"/>
    <property type="match status" value="1"/>
</dbReference>
<dbReference type="Pfam" id="PF00520">
    <property type="entry name" value="Ion_trans"/>
    <property type="match status" value="1"/>
</dbReference>
<keyword evidence="2" id="KW-0813">Transport</keyword>
<evidence type="ECO:0000256" key="15">
    <source>
        <dbReference type="ARBA" id="ARBA00067459"/>
    </source>
</evidence>
<evidence type="ECO:0000256" key="9">
    <source>
        <dbReference type="ARBA" id="ARBA00022989"/>
    </source>
</evidence>
<protein>
    <recommendedName>
        <fullName evidence="15">Calcium-channel protein CCH1</fullName>
    </recommendedName>
</protein>
<dbReference type="SUPFAM" id="SSF81324">
    <property type="entry name" value="Voltage-gated potassium channels"/>
    <property type="match status" value="1"/>
</dbReference>
<keyword evidence="9 16" id="KW-1133">Transmembrane helix</keyword>
<keyword evidence="12" id="KW-0325">Glycoprotein</keyword>
<dbReference type="GO" id="GO:0098703">
    <property type="term" value="P:calcium ion import across plasma membrane"/>
    <property type="evidence" value="ECO:0007669"/>
    <property type="project" value="TreeGrafter"/>
</dbReference>
<keyword evidence="6 16" id="KW-0812">Transmembrane</keyword>
<keyword evidence="5" id="KW-0107">Calcium channel</keyword>
<dbReference type="InterPro" id="IPR027359">
    <property type="entry name" value="Volt_channel_dom_sf"/>
</dbReference>
<dbReference type="PANTHER" id="PTHR45628">
    <property type="entry name" value="VOLTAGE-DEPENDENT CALCIUM CHANNEL TYPE A SUBUNIT ALPHA-1"/>
    <property type="match status" value="1"/>
</dbReference>
<name>A0A9P6MCJ0_9FUNG</name>
<evidence type="ECO:0000256" key="7">
    <source>
        <dbReference type="ARBA" id="ARBA00022837"/>
    </source>
</evidence>
<evidence type="ECO:0000313" key="18">
    <source>
        <dbReference type="EMBL" id="KAF9992298.1"/>
    </source>
</evidence>
<reference evidence="18" key="1">
    <citation type="journal article" date="2020" name="Fungal Divers.">
        <title>Resolving the Mortierellaceae phylogeny through synthesis of multi-gene phylogenetics and phylogenomics.</title>
        <authorList>
            <person name="Vandepol N."/>
            <person name="Liber J."/>
            <person name="Desiro A."/>
            <person name="Na H."/>
            <person name="Kennedy M."/>
            <person name="Barry K."/>
            <person name="Grigoriev I.V."/>
            <person name="Miller A.N."/>
            <person name="O'Donnell K."/>
            <person name="Stajich J.E."/>
            <person name="Bonito G."/>
        </authorList>
    </citation>
    <scope>NUCLEOTIDE SEQUENCE</scope>
    <source>
        <strain evidence="18">MES-2147</strain>
    </source>
</reference>
<gene>
    <name evidence="18" type="primary">CCH1_6</name>
    <name evidence="18" type="ORF">BGZ65_012417</name>
</gene>
<keyword evidence="11 16" id="KW-0472">Membrane</keyword>
<keyword evidence="19" id="KW-1185">Reference proteome</keyword>
<feature type="non-terminal residue" evidence="18">
    <location>
        <position position="239"/>
    </location>
</feature>
<dbReference type="FunFam" id="1.10.287.70:FF:000093">
    <property type="entry name" value="Calcium channel subunit Cch1"/>
    <property type="match status" value="1"/>
</dbReference>
<feature type="transmembrane region" description="Helical" evidence="16">
    <location>
        <begin position="33"/>
        <end position="50"/>
    </location>
</feature>
<accession>A0A9P6MCJ0</accession>
<keyword evidence="7" id="KW-0106">Calcium</keyword>
<evidence type="ECO:0000313" key="19">
    <source>
        <dbReference type="Proteomes" id="UP000749646"/>
    </source>
</evidence>
<evidence type="ECO:0000256" key="6">
    <source>
        <dbReference type="ARBA" id="ARBA00022692"/>
    </source>
</evidence>
<feature type="transmembrane region" description="Helical" evidence="16">
    <location>
        <begin position="85"/>
        <end position="110"/>
    </location>
</feature>
<keyword evidence="13" id="KW-0407">Ion channel</keyword>
<comment type="caution">
    <text evidence="18">The sequence shown here is derived from an EMBL/GenBank/DDBJ whole genome shotgun (WGS) entry which is preliminary data.</text>
</comment>
<evidence type="ECO:0000256" key="10">
    <source>
        <dbReference type="ARBA" id="ARBA00023065"/>
    </source>
</evidence>
<comment type="similarity">
    <text evidence="14">Belongs to the calcium channel alpha-1 subunit (TC 1.A.1.11) family.</text>
</comment>
<evidence type="ECO:0000256" key="1">
    <source>
        <dbReference type="ARBA" id="ARBA00004651"/>
    </source>
</evidence>
<evidence type="ECO:0000256" key="11">
    <source>
        <dbReference type="ARBA" id="ARBA00023136"/>
    </source>
</evidence>
<organism evidence="18 19">
    <name type="scientific">Modicella reniformis</name>
    <dbReference type="NCBI Taxonomy" id="1440133"/>
    <lineage>
        <taxon>Eukaryota</taxon>
        <taxon>Fungi</taxon>
        <taxon>Fungi incertae sedis</taxon>
        <taxon>Mucoromycota</taxon>
        <taxon>Mortierellomycotina</taxon>
        <taxon>Mortierellomycetes</taxon>
        <taxon>Mortierellales</taxon>
        <taxon>Mortierellaceae</taxon>
        <taxon>Modicella</taxon>
    </lineage>
</organism>
<dbReference type="Gene3D" id="1.10.287.70">
    <property type="match status" value="1"/>
</dbReference>
<evidence type="ECO:0000256" key="2">
    <source>
        <dbReference type="ARBA" id="ARBA00022448"/>
    </source>
</evidence>
<comment type="subcellular location">
    <subcellularLocation>
        <location evidence="1">Cell membrane</location>
        <topology evidence="1">Multi-pass membrane protein</topology>
    </subcellularLocation>
</comment>
<evidence type="ECO:0000256" key="13">
    <source>
        <dbReference type="ARBA" id="ARBA00023303"/>
    </source>
</evidence>
<evidence type="ECO:0000256" key="14">
    <source>
        <dbReference type="ARBA" id="ARBA00061395"/>
    </source>
</evidence>
<feature type="non-terminal residue" evidence="18">
    <location>
        <position position="1"/>
    </location>
</feature>
<evidence type="ECO:0000256" key="3">
    <source>
        <dbReference type="ARBA" id="ARBA00022475"/>
    </source>
</evidence>
<feature type="domain" description="Ion transport" evidence="17">
    <location>
        <begin position="4"/>
        <end position="214"/>
    </location>
</feature>
<dbReference type="AlphaFoldDB" id="A0A9P6MCJ0"/>
<evidence type="ECO:0000256" key="16">
    <source>
        <dbReference type="SAM" id="Phobius"/>
    </source>
</evidence>
<feature type="transmembrane region" description="Helical" evidence="16">
    <location>
        <begin position="180"/>
        <end position="205"/>
    </location>
</feature>